<keyword evidence="3" id="KW-1185">Reference proteome</keyword>
<dbReference type="Proteomes" id="UP001589576">
    <property type="component" value="Unassembled WGS sequence"/>
</dbReference>
<evidence type="ECO:0000313" key="3">
    <source>
        <dbReference type="Proteomes" id="UP001589576"/>
    </source>
</evidence>
<proteinExistence type="predicted"/>
<accession>A0ABV5GGQ7</accession>
<feature type="transmembrane region" description="Helical" evidence="1">
    <location>
        <begin position="46"/>
        <end position="65"/>
    </location>
</feature>
<evidence type="ECO:0008006" key="4">
    <source>
        <dbReference type="Google" id="ProtNLM"/>
    </source>
</evidence>
<keyword evidence="1" id="KW-0812">Transmembrane</keyword>
<evidence type="ECO:0000256" key="1">
    <source>
        <dbReference type="SAM" id="Phobius"/>
    </source>
</evidence>
<comment type="caution">
    <text evidence="2">The sequence shown here is derived from an EMBL/GenBank/DDBJ whole genome shotgun (WGS) entry which is preliminary data.</text>
</comment>
<reference evidence="2 3" key="1">
    <citation type="submission" date="2024-09" db="EMBL/GenBank/DDBJ databases">
        <authorList>
            <person name="Sun Q."/>
            <person name="Mori K."/>
        </authorList>
    </citation>
    <scope>NUCLEOTIDE SEQUENCE [LARGE SCALE GENOMIC DNA]</scope>
    <source>
        <strain evidence="2 3">CECT 8460</strain>
    </source>
</reference>
<feature type="transmembrane region" description="Helical" evidence="1">
    <location>
        <begin position="12"/>
        <end position="34"/>
    </location>
</feature>
<sequence>MNEITSSKKIIFPLLLIALIGFFGYLTVMCYNKYDSHNYATADNIVFAIVCFLLALVCAFIYMSIKDIRITTTQVEFKSLMGYKTQTMRLSDISSYTIQNISNKYGKDKEAITLHAKDGTAIKVKENLYSNYDEIKDLLTKDVTRDEKLEARLQCTASLKSALLIIFIGLLILTAGFLSREKVINSKDIFYVKDLAADNIRLTKGRKGNSSSLHIDLMKYPDYDFKVTNLGFSATDSEGALNEIHPMDSIMVGISKDDYDKKISKTITPGFFDIYFGYTHIKVYELRNQNYEFLSIDNYNEVIKRHVFFGMGFFSLVGVMLLGFGIYIYFKAKRNTTEIV</sequence>
<dbReference type="EMBL" id="JBHMFB010000029">
    <property type="protein sequence ID" value="MFB9090308.1"/>
    <property type="molecule type" value="Genomic_DNA"/>
</dbReference>
<gene>
    <name evidence="2" type="ORF">ACFFUU_11895</name>
</gene>
<keyword evidence="1" id="KW-0472">Membrane</keyword>
<dbReference type="RefSeq" id="WP_290285283.1">
    <property type="nucleotide sequence ID" value="NZ_JAUFQN010000019.1"/>
</dbReference>
<name>A0ABV5GGQ7_9FLAO</name>
<organism evidence="2 3">
    <name type="scientific">Flavobacterium paronense</name>
    <dbReference type="NCBI Taxonomy" id="1392775"/>
    <lineage>
        <taxon>Bacteria</taxon>
        <taxon>Pseudomonadati</taxon>
        <taxon>Bacteroidota</taxon>
        <taxon>Flavobacteriia</taxon>
        <taxon>Flavobacteriales</taxon>
        <taxon>Flavobacteriaceae</taxon>
        <taxon>Flavobacterium</taxon>
    </lineage>
</organism>
<keyword evidence="1" id="KW-1133">Transmembrane helix</keyword>
<feature type="transmembrane region" description="Helical" evidence="1">
    <location>
        <begin position="307"/>
        <end position="330"/>
    </location>
</feature>
<protein>
    <recommendedName>
        <fullName evidence="4">DUF3592 domain-containing protein</fullName>
    </recommendedName>
</protein>
<evidence type="ECO:0000313" key="2">
    <source>
        <dbReference type="EMBL" id="MFB9090308.1"/>
    </source>
</evidence>
<feature type="transmembrane region" description="Helical" evidence="1">
    <location>
        <begin position="162"/>
        <end position="179"/>
    </location>
</feature>